<organism evidence="2">
    <name type="scientific">Hexamita inflata</name>
    <dbReference type="NCBI Taxonomy" id="28002"/>
    <lineage>
        <taxon>Eukaryota</taxon>
        <taxon>Metamonada</taxon>
        <taxon>Diplomonadida</taxon>
        <taxon>Hexamitidae</taxon>
        <taxon>Hexamitinae</taxon>
        <taxon>Hexamita</taxon>
    </lineage>
</organism>
<evidence type="ECO:0000313" key="5">
    <source>
        <dbReference type="EMBL" id="CAL6091765.1"/>
    </source>
</evidence>
<dbReference type="PRINTS" id="PR00449">
    <property type="entry name" value="RASTRNSFRMNG"/>
</dbReference>
<name>A0AA86PU60_9EUKA</name>
<dbReference type="GO" id="GO:0003924">
    <property type="term" value="F:GTPase activity"/>
    <property type="evidence" value="ECO:0007669"/>
    <property type="project" value="InterPro"/>
</dbReference>
<dbReference type="InterPro" id="IPR027417">
    <property type="entry name" value="P-loop_NTPase"/>
</dbReference>
<reference evidence="4 6" key="2">
    <citation type="submission" date="2024-07" db="EMBL/GenBank/DDBJ databases">
        <authorList>
            <person name="Akdeniz Z."/>
        </authorList>
    </citation>
    <scope>NUCLEOTIDE SEQUENCE [LARGE SCALE GENOMIC DNA]</scope>
</reference>
<gene>
    <name evidence="2" type="ORF">HINF_LOCUS31283</name>
    <name evidence="4" type="ORF">HINF_LOCUS41294</name>
    <name evidence="3" type="ORF">HINF_LOCUS52310</name>
    <name evidence="5" type="ORF">HINF_LOCUS65944</name>
</gene>
<dbReference type="SMART" id="SM00174">
    <property type="entry name" value="RHO"/>
    <property type="match status" value="1"/>
</dbReference>
<dbReference type="EMBL" id="CATOUU010000717">
    <property type="protein sequence ID" value="CAI9943638.1"/>
    <property type="molecule type" value="Genomic_DNA"/>
</dbReference>
<dbReference type="InterPro" id="IPR001806">
    <property type="entry name" value="Small_GTPase"/>
</dbReference>
<dbReference type="CDD" id="cd00154">
    <property type="entry name" value="Rab"/>
    <property type="match status" value="1"/>
</dbReference>
<sequence>MDLKVTIVGETGVGKTSLAMSFATNNFDAQQKSNSVAAFWKKSIDVNDTTVKFQIWDTAGQELYRSMAPMYMKSAEAIFIVIDVTRPQTLAQVAFWHDQIKLNCAQSVEVYLIGNKIDQQRNVTENEAFIVAKQFGMKYFETSALKGTGVNSAFQKIAEWKSQQTICYTTERVIEDEVEKKKCCC</sequence>
<dbReference type="FunFam" id="3.40.50.300:FF:000808">
    <property type="entry name" value="Small GTP-binding protein, putative"/>
    <property type="match status" value="1"/>
</dbReference>
<reference evidence="2" key="1">
    <citation type="submission" date="2023-06" db="EMBL/GenBank/DDBJ databases">
        <authorList>
            <person name="Kurt Z."/>
        </authorList>
    </citation>
    <scope>NUCLEOTIDE SEQUENCE</scope>
</reference>
<dbReference type="Proteomes" id="UP001642409">
    <property type="component" value="Unassembled WGS sequence"/>
</dbReference>
<dbReference type="NCBIfam" id="TIGR00231">
    <property type="entry name" value="small_GTP"/>
    <property type="match status" value="1"/>
</dbReference>
<dbReference type="AlphaFoldDB" id="A0AA86PU60"/>
<keyword evidence="6" id="KW-1185">Reference proteome</keyword>
<proteinExistence type="predicted"/>
<dbReference type="PANTHER" id="PTHR47978">
    <property type="match status" value="1"/>
</dbReference>
<evidence type="ECO:0000313" key="4">
    <source>
        <dbReference type="EMBL" id="CAL6045706.1"/>
    </source>
</evidence>
<dbReference type="EMBL" id="CAXDID020000438">
    <property type="protein sequence ID" value="CAL6091765.1"/>
    <property type="molecule type" value="Genomic_DNA"/>
</dbReference>
<dbReference type="PROSITE" id="PS51421">
    <property type="entry name" value="RAS"/>
    <property type="match status" value="1"/>
</dbReference>
<dbReference type="Gene3D" id="3.40.50.300">
    <property type="entry name" value="P-loop containing nucleotide triphosphate hydrolases"/>
    <property type="match status" value="1"/>
</dbReference>
<evidence type="ECO:0000313" key="6">
    <source>
        <dbReference type="Proteomes" id="UP001642409"/>
    </source>
</evidence>
<dbReference type="InterPro" id="IPR005225">
    <property type="entry name" value="Small_GTP-bd"/>
</dbReference>
<comment type="caution">
    <text evidence="2">The sequence shown here is derived from an EMBL/GenBank/DDBJ whole genome shotgun (WGS) entry which is preliminary data.</text>
</comment>
<evidence type="ECO:0000313" key="2">
    <source>
        <dbReference type="EMBL" id="CAI9943638.1"/>
    </source>
</evidence>
<dbReference type="GO" id="GO:0005525">
    <property type="term" value="F:GTP binding"/>
    <property type="evidence" value="ECO:0007669"/>
    <property type="project" value="InterPro"/>
</dbReference>
<accession>A0AA86PU60</accession>
<keyword evidence="1" id="KW-0547">Nucleotide-binding</keyword>
<evidence type="ECO:0000313" key="3">
    <source>
        <dbReference type="EMBL" id="CAI9964665.1"/>
    </source>
</evidence>
<protein>
    <submittedName>
        <fullName evidence="2">Rab1a</fullName>
    </submittedName>
</protein>
<dbReference type="SUPFAM" id="SSF52540">
    <property type="entry name" value="P-loop containing nucleoside triphosphate hydrolases"/>
    <property type="match status" value="1"/>
</dbReference>
<dbReference type="EMBL" id="CAXDID020000165">
    <property type="protein sequence ID" value="CAL6045706.1"/>
    <property type="molecule type" value="Genomic_DNA"/>
</dbReference>
<evidence type="ECO:0000256" key="1">
    <source>
        <dbReference type="ARBA" id="ARBA00022741"/>
    </source>
</evidence>
<dbReference type="PROSITE" id="PS51419">
    <property type="entry name" value="RAB"/>
    <property type="match status" value="1"/>
</dbReference>
<dbReference type="Pfam" id="PF00071">
    <property type="entry name" value="Ras"/>
    <property type="match status" value="1"/>
</dbReference>
<dbReference type="SMART" id="SM00173">
    <property type="entry name" value="RAS"/>
    <property type="match status" value="1"/>
</dbReference>
<dbReference type="SMART" id="SM00175">
    <property type="entry name" value="RAB"/>
    <property type="match status" value="1"/>
</dbReference>
<dbReference type="EMBL" id="CATOUU010000981">
    <property type="protein sequence ID" value="CAI9964665.1"/>
    <property type="molecule type" value="Genomic_DNA"/>
</dbReference>